<dbReference type="AlphaFoldDB" id="A0AA37LGY4"/>
<dbReference type="InterPro" id="IPR036291">
    <property type="entry name" value="NAD(P)-bd_dom_sf"/>
</dbReference>
<organism evidence="4 5">
    <name type="scientific">Colletotrichum spaethianum</name>
    <dbReference type="NCBI Taxonomy" id="700344"/>
    <lineage>
        <taxon>Eukaryota</taxon>
        <taxon>Fungi</taxon>
        <taxon>Dikarya</taxon>
        <taxon>Ascomycota</taxon>
        <taxon>Pezizomycotina</taxon>
        <taxon>Sordariomycetes</taxon>
        <taxon>Hypocreomycetidae</taxon>
        <taxon>Glomerellales</taxon>
        <taxon>Glomerellaceae</taxon>
        <taxon>Colletotrichum</taxon>
        <taxon>Colletotrichum spaethianum species complex</taxon>
    </lineage>
</organism>
<evidence type="ECO:0000259" key="3">
    <source>
        <dbReference type="Pfam" id="PF13460"/>
    </source>
</evidence>
<dbReference type="Gene3D" id="3.40.50.720">
    <property type="entry name" value="NAD(P)-binding Rossmann-like Domain"/>
    <property type="match status" value="1"/>
</dbReference>
<dbReference type="Proteomes" id="UP001055115">
    <property type="component" value="Unassembled WGS sequence"/>
</dbReference>
<dbReference type="Pfam" id="PF13460">
    <property type="entry name" value="NAD_binding_10"/>
    <property type="match status" value="1"/>
</dbReference>
<name>A0AA37LGY4_9PEZI</name>
<dbReference type="SUPFAM" id="SSF51735">
    <property type="entry name" value="NAD(P)-binding Rossmann-fold domains"/>
    <property type="match status" value="1"/>
</dbReference>
<dbReference type="GeneID" id="73327122"/>
<reference evidence="4 5" key="1">
    <citation type="submission" date="2022-03" db="EMBL/GenBank/DDBJ databases">
        <title>Genome data of Colletotrichum spp.</title>
        <authorList>
            <person name="Utami Y.D."/>
            <person name="Hiruma K."/>
        </authorList>
    </citation>
    <scope>NUCLEOTIDE SEQUENCE [LARGE SCALE GENOMIC DNA]</scope>
    <source>
        <strain evidence="4 5">MAFF 239500</strain>
    </source>
</reference>
<evidence type="ECO:0000313" key="5">
    <source>
        <dbReference type="Proteomes" id="UP001055115"/>
    </source>
</evidence>
<keyword evidence="1" id="KW-0560">Oxidoreductase</keyword>
<feature type="domain" description="NAD(P)-binding" evidence="3">
    <location>
        <begin position="10"/>
        <end position="129"/>
    </location>
</feature>
<dbReference type="PANTHER" id="PTHR10366:SF812">
    <property type="entry name" value="VPS9 DOMAIN-CONTAINING PROTEIN"/>
    <property type="match status" value="1"/>
</dbReference>
<comment type="caution">
    <text evidence="4">The sequence shown here is derived from an EMBL/GenBank/DDBJ whole genome shotgun (WGS) entry which is preliminary data.</text>
</comment>
<dbReference type="InterPro" id="IPR050425">
    <property type="entry name" value="NAD(P)_dehydrat-like"/>
</dbReference>
<dbReference type="RefSeq" id="XP_049128489.1">
    <property type="nucleotide sequence ID" value="XM_049272532.1"/>
</dbReference>
<dbReference type="InterPro" id="IPR016040">
    <property type="entry name" value="NAD(P)-bd_dom"/>
</dbReference>
<comment type="similarity">
    <text evidence="2">Belongs to the NAD(P)-dependent epimerase/dehydratase family. Dihydroflavonol-4-reductase subfamily.</text>
</comment>
<proteinExistence type="inferred from homology"/>
<accession>A0AA37LGY4</accession>
<gene>
    <name evidence="4" type="ORF">ColSpa_06320</name>
</gene>
<dbReference type="GO" id="GO:0016616">
    <property type="term" value="F:oxidoreductase activity, acting on the CH-OH group of donors, NAD or NADP as acceptor"/>
    <property type="evidence" value="ECO:0007669"/>
    <property type="project" value="TreeGrafter"/>
</dbReference>
<sequence>MSQSLIFITGATGFIGCHAASQALEAGYHVRLSVRKESQISGLKEIFSEYKAKLDFVVVPDLTKSESFTEALQGVEYVFHIASPMPGTGSDFKTDYLAPAEQGTIALLDAAKAVPTIKRIVITSSILALLPLDIWVTGNYSTKGKQFLSLFPQSFITLL</sequence>
<keyword evidence="5" id="KW-1185">Reference proteome</keyword>
<protein>
    <recommendedName>
        <fullName evidence="3">NAD(P)-binding domain-containing protein</fullName>
    </recommendedName>
</protein>
<evidence type="ECO:0000313" key="4">
    <source>
        <dbReference type="EMBL" id="GKT46139.1"/>
    </source>
</evidence>
<dbReference type="EMBL" id="BQXU01000015">
    <property type="protein sequence ID" value="GKT46139.1"/>
    <property type="molecule type" value="Genomic_DNA"/>
</dbReference>
<evidence type="ECO:0000256" key="2">
    <source>
        <dbReference type="ARBA" id="ARBA00023445"/>
    </source>
</evidence>
<dbReference type="PANTHER" id="PTHR10366">
    <property type="entry name" value="NAD DEPENDENT EPIMERASE/DEHYDRATASE"/>
    <property type="match status" value="1"/>
</dbReference>
<evidence type="ECO:0000256" key="1">
    <source>
        <dbReference type="ARBA" id="ARBA00023002"/>
    </source>
</evidence>